<dbReference type="VEuPathDB" id="PlasmoDB:PVPAM_090005300"/>
<reference evidence="1" key="1">
    <citation type="submission" date="2016-07" db="EMBL/GenBank/DDBJ databases">
        <authorList>
            <consortium name="Pathogen Informatics"/>
        </authorList>
    </citation>
    <scope>NUCLEOTIDE SEQUENCE</scope>
</reference>
<gene>
    <name evidence="1" type="ORF">PVP01_0002490</name>
</gene>
<proteinExistence type="predicted"/>
<dbReference type="EMBL" id="FLZR02000005">
    <property type="protein sequence ID" value="VUZ99534.1"/>
    <property type="molecule type" value="Genomic_DNA"/>
</dbReference>
<evidence type="ECO:0000313" key="1">
    <source>
        <dbReference type="EMBL" id="VUZ99534.1"/>
    </source>
</evidence>
<name>A0A565A444_PLAVI</name>
<dbReference type="Pfam" id="PF05795">
    <property type="entry name" value="Plasmodium_Vir"/>
    <property type="match status" value="2"/>
</dbReference>
<protein>
    <submittedName>
        <fullName evidence="1">VIR protein</fullName>
    </submittedName>
</protein>
<dbReference type="Proteomes" id="UP000220605">
    <property type="component" value="Unassembled WGS sequence"/>
</dbReference>
<sequence>MTGQEIFTKIITHTLELSDELNSGNFYEYLNGLNILDECREYCEPLLTLDRGGNIKNICARTLSYLKTKYSTLDYQNDEYDVCTLLNYWVYNRLFMAYSYKNFSKVIKAFGELQPIWDLFIDEKLYKNKSKICKPIFNIVIQDDWQERKELLNYCVDVNALIRTTFTHPQSCNKYYQYIERKTELYKQYEQACKSGNKNMCPEFFKACEVYDPEKVLPKLQCHSEMEKRKPAASAISMREDEKNLLSPVNEAVSADDSQIQHGNTPAVTKAGNILLGVVITSMTSGALYRFTPLGGMIRNGLGRNNNNMRNMHGGEYGLFDYATESFNPYTGGGEEHYIGYHPA</sequence>
<dbReference type="AlphaFoldDB" id="A0A565A444"/>
<accession>A0A565A444</accession>
<dbReference type="VEuPathDB" id="PlasmoDB:PVW1_040032300"/>
<dbReference type="VEuPathDB" id="PlasmoDB:PVX_169270"/>
<dbReference type="InterPro" id="IPR008780">
    <property type="entry name" value="Plasmodium_Vir"/>
</dbReference>
<dbReference type="VEuPathDB" id="PlasmoDB:PVP01_0002490"/>
<organism evidence="1">
    <name type="scientific">Plasmodium vivax</name>
    <name type="common">malaria parasite P. vivax</name>
    <dbReference type="NCBI Taxonomy" id="5855"/>
    <lineage>
        <taxon>Eukaryota</taxon>
        <taxon>Sar</taxon>
        <taxon>Alveolata</taxon>
        <taxon>Apicomplexa</taxon>
        <taxon>Aconoidasida</taxon>
        <taxon>Haemosporida</taxon>
        <taxon>Plasmodiidae</taxon>
        <taxon>Plasmodium</taxon>
        <taxon>Plasmodium (Plasmodium)</taxon>
    </lineage>
</organism>